<reference evidence="1" key="2">
    <citation type="submission" date="2011-04" db="EMBL/GenBank/DDBJ databases">
        <authorList>
            <person name="Genoscope - CEA"/>
        </authorList>
    </citation>
    <scope>NUCLEOTIDE SEQUENCE</scope>
    <source>
        <strain evidence="1">R24</strain>
    </source>
</reference>
<name>G3A3X5_9RALS</name>
<dbReference type="EMBL" id="FR854088">
    <property type="protein sequence ID" value="CCA88590.1"/>
    <property type="molecule type" value="Genomic_DNA"/>
</dbReference>
<evidence type="ECO:0000313" key="1">
    <source>
        <dbReference type="EMBL" id="CCA88590.1"/>
    </source>
</evidence>
<dbReference type="RefSeq" id="WP_269436923.1">
    <property type="nucleotide sequence ID" value="NZ_CP115944.1"/>
</dbReference>
<accession>G3A3X5</accession>
<reference evidence="1" key="1">
    <citation type="journal article" date="2011" name="PLoS ONE">
        <title>Ralstonia syzygii, the Blood Disease Bacterium and some Asian R. solanacearum strains form a single genomic species despite divergent lifestyles.</title>
        <authorList>
            <person name="Remenant B."/>
            <person name="de Cambiaire J.C."/>
            <person name="Cellier G."/>
            <person name="Jacobs J.M."/>
            <person name="Mangenot S."/>
            <person name="Barbe V."/>
            <person name="Lajus A."/>
            <person name="Vallenet D."/>
            <person name="Medigue C."/>
            <person name="Fegan M."/>
            <person name="Allen C."/>
            <person name="Prior P."/>
        </authorList>
    </citation>
    <scope>NUCLEOTIDE SEQUENCE</scope>
    <source>
        <strain evidence="1">R24</strain>
    </source>
</reference>
<organism evidence="1">
    <name type="scientific">Ralstonia syzygii R24</name>
    <dbReference type="NCBI Taxonomy" id="907261"/>
    <lineage>
        <taxon>Bacteria</taxon>
        <taxon>Pseudomonadati</taxon>
        <taxon>Pseudomonadota</taxon>
        <taxon>Betaproteobacteria</taxon>
        <taxon>Burkholderiales</taxon>
        <taxon>Burkholderiaceae</taxon>
        <taxon>Ralstonia</taxon>
        <taxon>Ralstonia solanacearum species complex</taxon>
    </lineage>
</organism>
<dbReference type="AlphaFoldDB" id="G3A3X5"/>
<proteinExistence type="predicted"/>
<gene>
    <name evidence="1" type="ORF">RALSY_30338</name>
</gene>
<sequence>MPASGLSLCGTPDAVAGRLARLSGMGGDHVMALHNFGRMP</sequence>
<protein>
    <submittedName>
        <fullName evidence="1">Uncharacterized protein</fullName>
    </submittedName>
</protein>